<feature type="transmembrane region" description="Helical" evidence="5">
    <location>
        <begin position="401"/>
        <end position="422"/>
    </location>
</feature>
<gene>
    <name evidence="7" type="ORF">MHY01S_09970</name>
</gene>
<evidence type="ECO:0000256" key="5">
    <source>
        <dbReference type="SAM" id="Phobius"/>
    </source>
</evidence>
<evidence type="ECO:0000256" key="3">
    <source>
        <dbReference type="ARBA" id="ARBA00022989"/>
    </source>
</evidence>
<feature type="transmembrane region" description="Helical" evidence="5">
    <location>
        <begin position="243"/>
        <end position="263"/>
    </location>
</feature>
<evidence type="ECO:0000313" key="7">
    <source>
        <dbReference type="EMBL" id="GEM82831.1"/>
    </source>
</evidence>
<dbReference type="InterPro" id="IPR007016">
    <property type="entry name" value="O-antigen_ligase-rel_domated"/>
</dbReference>
<organism evidence="7 8">
    <name type="scientific">Meiothermus hypogaeus NBRC 106114</name>
    <dbReference type="NCBI Taxonomy" id="1227553"/>
    <lineage>
        <taxon>Bacteria</taxon>
        <taxon>Thermotogati</taxon>
        <taxon>Deinococcota</taxon>
        <taxon>Deinococci</taxon>
        <taxon>Thermales</taxon>
        <taxon>Thermaceae</taxon>
        <taxon>Meiothermus</taxon>
    </lineage>
</organism>
<dbReference type="PANTHER" id="PTHR37422">
    <property type="entry name" value="TEICHURONIC ACID BIOSYNTHESIS PROTEIN TUAE"/>
    <property type="match status" value="1"/>
</dbReference>
<dbReference type="EMBL" id="BJXL01000022">
    <property type="protein sequence ID" value="GEM82831.1"/>
    <property type="molecule type" value="Genomic_DNA"/>
</dbReference>
<name>A0A511QZM4_9DEIN</name>
<dbReference type="OrthoDB" id="24536at2"/>
<comment type="caution">
    <text evidence="7">The sequence shown here is derived from an EMBL/GenBank/DDBJ whole genome shotgun (WGS) entry which is preliminary data.</text>
</comment>
<feature type="transmembrane region" description="Helical" evidence="5">
    <location>
        <begin position="84"/>
        <end position="104"/>
    </location>
</feature>
<dbReference type="PANTHER" id="PTHR37422:SF13">
    <property type="entry name" value="LIPOPOLYSACCHARIDE BIOSYNTHESIS PROTEIN PA4999-RELATED"/>
    <property type="match status" value="1"/>
</dbReference>
<feature type="transmembrane region" description="Helical" evidence="5">
    <location>
        <begin position="344"/>
        <end position="364"/>
    </location>
</feature>
<feature type="transmembrane region" description="Helical" evidence="5">
    <location>
        <begin position="116"/>
        <end position="133"/>
    </location>
</feature>
<dbReference type="GO" id="GO:0016020">
    <property type="term" value="C:membrane"/>
    <property type="evidence" value="ECO:0007669"/>
    <property type="project" value="UniProtKB-SubCell"/>
</dbReference>
<dbReference type="InterPro" id="IPR051533">
    <property type="entry name" value="WaaL-like"/>
</dbReference>
<dbReference type="Pfam" id="PF04932">
    <property type="entry name" value="Wzy_C"/>
    <property type="match status" value="1"/>
</dbReference>
<evidence type="ECO:0000259" key="6">
    <source>
        <dbReference type="Pfam" id="PF04932"/>
    </source>
</evidence>
<evidence type="ECO:0000256" key="1">
    <source>
        <dbReference type="ARBA" id="ARBA00004141"/>
    </source>
</evidence>
<sequence>MRAVASVTATLMFPLWAWLAFPQILLYLYTFSLPLEGVFAIEGVFTLSKGLLGLFLLALAFQVRRPKIAWFPALVLTWRQVPRLRISILAVLLMFWACASYFWSVDPSATWDKLQALAQHLIGALAIAFFIMARPKTLQPLLFSYSLGALVAAFQGISNYLRNPSSRSSFAGSADAADFAAIVLLGSLVAVGLWLTAKSSWMRWYSLACFAACTLAVVLSGTRSAWVAIIVTLFLVILPRLGWQRMLSISLMLALCFVALYQLPAVNQFLATRVTSATEDGGAGRTAIWTVGWHIAQQNLLIGHGYGTFTSLFGLGAATESALESIDTYYITDGRGAHNIYLELVSEIGLVGLGIFLAWMWVLLRVSLRQSVHPDLILILKACLLAYLIQGAFLGILERKYLWLTIALLHGLSMMFRGTTYASTPPKS</sequence>
<feature type="transmembrane region" description="Helical" evidence="5">
    <location>
        <begin position="204"/>
        <end position="237"/>
    </location>
</feature>
<feature type="transmembrane region" description="Helical" evidence="5">
    <location>
        <begin position="38"/>
        <end position="63"/>
    </location>
</feature>
<accession>A0A511QZM4</accession>
<keyword evidence="2 5" id="KW-0812">Transmembrane</keyword>
<feature type="transmembrane region" description="Helical" evidence="5">
    <location>
        <begin position="376"/>
        <end position="394"/>
    </location>
</feature>
<proteinExistence type="predicted"/>
<feature type="transmembrane region" description="Helical" evidence="5">
    <location>
        <begin position="140"/>
        <end position="157"/>
    </location>
</feature>
<comment type="subcellular location">
    <subcellularLocation>
        <location evidence="1">Membrane</location>
        <topology evidence="1">Multi-pass membrane protein</topology>
    </subcellularLocation>
</comment>
<dbReference type="Proteomes" id="UP000321197">
    <property type="component" value="Unassembled WGS sequence"/>
</dbReference>
<feature type="domain" description="O-antigen ligase-related" evidence="6">
    <location>
        <begin position="209"/>
        <end position="357"/>
    </location>
</feature>
<dbReference type="AlphaFoldDB" id="A0A511QZM4"/>
<keyword evidence="3 5" id="KW-1133">Transmembrane helix</keyword>
<evidence type="ECO:0000256" key="2">
    <source>
        <dbReference type="ARBA" id="ARBA00022692"/>
    </source>
</evidence>
<feature type="transmembrane region" description="Helical" evidence="5">
    <location>
        <begin position="177"/>
        <end position="197"/>
    </location>
</feature>
<reference evidence="7 8" key="1">
    <citation type="submission" date="2019-07" db="EMBL/GenBank/DDBJ databases">
        <title>Whole genome shotgun sequence of Meiothermus hypogaeus NBRC 106114.</title>
        <authorList>
            <person name="Hosoyama A."/>
            <person name="Uohara A."/>
            <person name="Ohji S."/>
            <person name="Ichikawa N."/>
        </authorList>
    </citation>
    <scope>NUCLEOTIDE SEQUENCE [LARGE SCALE GENOMIC DNA]</scope>
    <source>
        <strain evidence="7 8">NBRC 106114</strain>
    </source>
</reference>
<evidence type="ECO:0000256" key="4">
    <source>
        <dbReference type="ARBA" id="ARBA00023136"/>
    </source>
</evidence>
<protein>
    <recommendedName>
        <fullName evidence="6">O-antigen ligase-related domain-containing protein</fullName>
    </recommendedName>
</protein>
<keyword evidence="4 5" id="KW-0472">Membrane</keyword>
<evidence type="ECO:0000313" key="8">
    <source>
        <dbReference type="Proteomes" id="UP000321197"/>
    </source>
</evidence>